<sequence length="102" mass="11355">MSDQPVDDKAHIRHELDLTNAPWIRAEPEGVTLDDCVEYAFVEHTDGVTYTAMRQSAKPDGVILVFTPSEWDAFVKGVRDGEFDLPEDFDEEASEGTGKPEA</sequence>
<comment type="caution">
    <text evidence="2">The sequence shown here is derived from an EMBL/GenBank/DDBJ whole genome shotgun (WGS) entry which is preliminary data.</text>
</comment>
<feature type="domain" description="DUF397" evidence="1">
    <location>
        <begin position="22"/>
        <end position="79"/>
    </location>
</feature>
<name>A0ABP5BQX0_9PSEU</name>
<evidence type="ECO:0000259" key="1">
    <source>
        <dbReference type="Pfam" id="PF04149"/>
    </source>
</evidence>
<protein>
    <submittedName>
        <fullName evidence="2">DUF397 domain-containing protein</fullName>
    </submittedName>
</protein>
<organism evidence="2 3">
    <name type="scientific">Amycolatopsis minnesotensis</name>
    <dbReference type="NCBI Taxonomy" id="337894"/>
    <lineage>
        <taxon>Bacteria</taxon>
        <taxon>Bacillati</taxon>
        <taxon>Actinomycetota</taxon>
        <taxon>Actinomycetes</taxon>
        <taxon>Pseudonocardiales</taxon>
        <taxon>Pseudonocardiaceae</taxon>
        <taxon>Amycolatopsis</taxon>
    </lineage>
</organism>
<evidence type="ECO:0000313" key="3">
    <source>
        <dbReference type="Proteomes" id="UP001501116"/>
    </source>
</evidence>
<dbReference type="Pfam" id="PF04149">
    <property type="entry name" value="DUF397"/>
    <property type="match status" value="1"/>
</dbReference>
<gene>
    <name evidence="2" type="ORF">GCM10009754_17550</name>
</gene>
<proteinExistence type="predicted"/>
<accession>A0ABP5BQX0</accession>
<dbReference type="Proteomes" id="UP001501116">
    <property type="component" value="Unassembled WGS sequence"/>
</dbReference>
<evidence type="ECO:0000313" key="2">
    <source>
        <dbReference type="EMBL" id="GAA1949427.1"/>
    </source>
</evidence>
<dbReference type="EMBL" id="BAAANN010000005">
    <property type="protein sequence ID" value="GAA1949427.1"/>
    <property type="molecule type" value="Genomic_DNA"/>
</dbReference>
<dbReference type="InterPro" id="IPR007278">
    <property type="entry name" value="DUF397"/>
</dbReference>
<keyword evidence="3" id="KW-1185">Reference proteome</keyword>
<dbReference type="RefSeq" id="WP_344415446.1">
    <property type="nucleotide sequence ID" value="NZ_BAAANN010000005.1"/>
</dbReference>
<reference evidence="3" key="1">
    <citation type="journal article" date="2019" name="Int. J. Syst. Evol. Microbiol.">
        <title>The Global Catalogue of Microorganisms (GCM) 10K type strain sequencing project: providing services to taxonomists for standard genome sequencing and annotation.</title>
        <authorList>
            <consortium name="The Broad Institute Genomics Platform"/>
            <consortium name="The Broad Institute Genome Sequencing Center for Infectious Disease"/>
            <person name="Wu L."/>
            <person name="Ma J."/>
        </authorList>
    </citation>
    <scope>NUCLEOTIDE SEQUENCE [LARGE SCALE GENOMIC DNA]</scope>
    <source>
        <strain evidence="3">JCM 14545</strain>
    </source>
</reference>